<dbReference type="FunFam" id="1.10.10.10:FF:000001">
    <property type="entry name" value="LysR family transcriptional regulator"/>
    <property type="match status" value="1"/>
</dbReference>
<gene>
    <name evidence="6" type="ORF">EV675_1858</name>
</gene>
<proteinExistence type="inferred from homology"/>
<keyword evidence="4" id="KW-0804">Transcription</keyword>
<evidence type="ECO:0000259" key="5">
    <source>
        <dbReference type="PROSITE" id="PS50931"/>
    </source>
</evidence>
<dbReference type="Proteomes" id="UP000292445">
    <property type="component" value="Unassembled WGS sequence"/>
</dbReference>
<evidence type="ECO:0000256" key="2">
    <source>
        <dbReference type="ARBA" id="ARBA00023015"/>
    </source>
</evidence>
<evidence type="ECO:0000256" key="1">
    <source>
        <dbReference type="ARBA" id="ARBA00009437"/>
    </source>
</evidence>
<dbReference type="EMBL" id="SGXC01000001">
    <property type="protein sequence ID" value="RZS85828.1"/>
    <property type="molecule type" value="Genomic_DNA"/>
</dbReference>
<dbReference type="InterPro" id="IPR005119">
    <property type="entry name" value="LysR_subst-bd"/>
</dbReference>
<dbReference type="Pfam" id="PF03466">
    <property type="entry name" value="LysR_substrate"/>
    <property type="match status" value="1"/>
</dbReference>
<evidence type="ECO:0000313" key="6">
    <source>
        <dbReference type="EMBL" id="RZS85828.1"/>
    </source>
</evidence>
<dbReference type="Pfam" id="PF00126">
    <property type="entry name" value="HTH_1"/>
    <property type="match status" value="1"/>
</dbReference>
<dbReference type="Gene3D" id="3.40.190.10">
    <property type="entry name" value="Periplasmic binding protein-like II"/>
    <property type="match status" value="2"/>
</dbReference>
<dbReference type="PANTHER" id="PTHR30126">
    <property type="entry name" value="HTH-TYPE TRANSCRIPTIONAL REGULATOR"/>
    <property type="match status" value="1"/>
</dbReference>
<evidence type="ECO:0000313" key="7">
    <source>
        <dbReference type="Proteomes" id="UP000292445"/>
    </source>
</evidence>
<organism evidence="6 7">
    <name type="scientific">Pigmentiphaga kullae</name>
    <dbReference type="NCBI Taxonomy" id="151784"/>
    <lineage>
        <taxon>Bacteria</taxon>
        <taxon>Pseudomonadati</taxon>
        <taxon>Pseudomonadota</taxon>
        <taxon>Betaproteobacteria</taxon>
        <taxon>Burkholderiales</taxon>
        <taxon>Alcaligenaceae</taxon>
        <taxon>Pigmentiphaga</taxon>
    </lineage>
</organism>
<dbReference type="PROSITE" id="PS50931">
    <property type="entry name" value="HTH_LYSR"/>
    <property type="match status" value="1"/>
</dbReference>
<protein>
    <submittedName>
        <fullName evidence="6">LysR family transcriptional regulator</fullName>
    </submittedName>
</protein>
<dbReference type="InterPro" id="IPR036388">
    <property type="entry name" value="WH-like_DNA-bd_sf"/>
</dbReference>
<evidence type="ECO:0000256" key="3">
    <source>
        <dbReference type="ARBA" id="ARBA00023125"/>
    </source>
</evidence>
<keyword evidence="3" id="KW-0238">DNA-binding</keyword>
<dbReference type="PANTHER" id="PTHR30126:SF94">
    <property type="entry name" value="LYSR FAMILY TRANSCRIPTIONAL REGULATOR"/>
    <property type="match status" value="1"/>
</dbReference>
<dbReference type="GO" id="GO:0003700">
    <property type="term" value="F:DNA-binding transcription factor activity"/>
    <property type="evidence" value="ECO:0007669"/>
    <property type="project" value="InterPro"/>
</dbReference>
<dbReference type="AlphaFoldDB" id="A0A4Q7NLJ7"/>
<dbReference type="RefSeq" id="WP_341273598.1">
    <property type="nucleotide sequence ID" value="NZ_SGXC01000001.1"/>
</dbReference>
<keyword evidence="7" id="KW-1185">Reference proteome</keyword>
<dbReference type="SUPFAM" id="SSF53850">
    <property type="entry name" value="Periplasmic binding protein-like II"/>
    <property type="match status" value="1"/>
</dbReference>
<dbReference type="Gene3D" id="1.10.10.10">
    <property type="entry name" value="Winged helix-like DNA-binding domain superfamily/Winged helix DNA-binding domain"/>
    <property type="match status" value="1"/>
</dbReference>
<name>A0A4Q7NLJ7_9BURK</name>
<comment type="caution">
    <text evidence="6">The sequence shown here is derived from an EMBL/GenBank/DDBJ whole genome shotgun (WGS) entry which is preliminary data.</text>
</comment>
<dbReference type="PRINTS" id="PR00039">
    <property type="entry name" value="HTHLYSR"/>
</dbReference>
<comment type="similarity">
    <text evidence="1">Belongs to the LysR transcriptional regulatory family.</text>
</comment>
<dbReference type="InterPro" id="IPR000847">
    <property type="entry name" value="LysR_HTH_N"/>
</dbReference>
<keyword evidence="2" id="KW-0805">Transcription regulation</keyword>
<sequence>MVIRYLQTFIAAARGSSFSAAGARLGLTQSAVSTQIKRLEEDLGCLLFERAGKSVRLSERGRQLLPEAEHIVQRYQAMRGASRQPAPMAITVGAISTAQTGLLPGALRRFRLSQPAVHVNVVPGMSSQLLTQVDEQELDLAVLIKPNLNLPRHLKWTALMRERYVGIAPRGTRGDWQAVAAALPFIRYNRKSHGGHLVDQFLRRLSSGVDEFMELDEPAVILRMVREGLGCAVIPGALVDAAADRQVRIVELPGPPFFREIGVVAHPRDANETVLAALIDDMREQAVELEARA</sequence>
<evidence type="ECO:0000256" key="4">
    <source>
        <dbReference type="ARBA" id="ARBA00023163"/>
    </source>
</evidence>
<accession>A0A4Q7NLJ7</accession>
<feature type="domain" description="HTH lysR-type" evidence="5">
    <location>
        <begin position="1"/>
        <end position="58"/>
    </location>
</feature>
<reference evidence="6 7" key="1">
    <citation type="submission" date="2019-02" db="EMBL/GenBank/DDBJ databases">
        <title>Genomic Encyclopedia of Type Strains, Phase IV (KMG-IV): sequencing the most valuable type-strain genomes for metagenomic binning, comparative biology and taxonomic classification.</title>
        <authorList>
            <person name="Goeker M."/>
        </authorList>
    </citation>
    <scope>NUCLEOTIDE SEQUENCE [LARGE SCALE GENOMIC DNA]</scope>
    <source>
        <strain evidence="6 7">K24</strain>
    </source>
</reference>
<dbReference type="InterPro" id="IPR036390">
    <property type="entry name" value="WH_DNA-bd_sf"/>
</dbReference>
<dbReference type="GO" id="GO:0000976">
    <property type="term" value="F:transcription cis-regulatory region binding"/>
    <property type="evidence" value="ECO:0007669"/>
    <property type="project" value="TreeGrafter"/>
</dbReference>
<dbReference type="SUPFAM" id="SSF46785">
    <property type="entry name" value="Winged helix' DNA-binding domain"/>
    <property type="match status" value="1"/>
</dbReference>